<dbReference type="Proteomes" id="UP001497623">
    <property type="component" value="Unassembled WGS sequence"/>
</dbReference>
<proteinExistence type="predicted"/>
<dbReference type="AlphaFoldDB" id="A0AAV2Q149"/>
<reference evidence="2 3" key="1">
    <citation type="submission" date="2024-05" db="EMBL/GenBank/DDBJ databases">
        <authorList>
            <person name="Wallberg A."/>
        </authorList>
    </citation>
    <scope>NUCLEOTIDE SEQUENCE [LARGE SCALE GENOMIC DNA]</scope>
</reference>
<evidence type="ECO:0000313" key="2">
    <source>
        <dbReference type="EMBL" id="CAL4066466.1"/>
    </source>
</evidence>
<organism evidence="2 3">
    <name type="scientific">Meganyctiphanes norvegica</name>
    <name type="common">Northern krill</name>
    <name type="synonym">Thysanopoda norvegica</name>
    <dbReference type="NCBI Taxonomy" id="48144"/>
    <lineage>
        <taxon>Eukaryota</taxon>
        <taxon>Metazoa</taxon>
        <taxon>Ecdysozoa</taxon>
        <taxon>Arthropoda</taxon>
        <taxon>Crustacea</taxon>
        <taxon>Multicrustacea</taxon>
        <taxon>Malacostraca</taxon>
        <taxon>Eumalacostraca</taxon>
        <taxon>Eucarida</taxon>
        <taxon>Euphausiacea</taxon>
        <taxon>Euphausiidae</taxon>
        <taxon>Meganyctiphanes</taxon>
    </lineage>
</organism>
<evidence type="ECO:0000256" key="1">
    <source>
        <dbReference type="SAM" id="SignalP"/>
    </source>
</evidence>
<gene>
    <name evidence="2" type="ORF">MNOR_LOCUS5713</name>
</gene>
<keyword evidence="1" id="KW-0732">Signal</keyword>
<sequence>MVAAFTSTVVLLASLSGLSLLRSSQSKSVQKYTISTMKVYGTSSSKNLIEKQSKTMTNYFDKVYNNTKRNKMFENKIKKQERVNSKAKLTKICRRTWHQVDIKQYISSHSNFPNNSTLKNLVDSNKPITPQVLHIKKCGNCGFKCTDVKGRKTGTCKSVVEDEREKTFVFYHCQGGKSDCPEKIYEKISLKEHKTCKCDTG</sequence>
<protein>
    <submittedName>
        <fullName evidence="2">Uncharacterized protein</fullName>
    </submittedName>
</protein>
<evidence type="ECO:0000313" key="3">
    <source>
        <dbReference type="Proteomes" id="UP001497623"/>
    </source>
</evidence>
<dbReference type="EMBL" id="CAXKWB010002256">
    <property type="protein sequence ID" value="CAL4066466.1"/>
    <property type="molecule type" value="Genomic_DNA"/>
</dbReference>
<comment type="caution">
    <text evidence="2">The sequence shown here is derived from an EMBL/GenBank/DDBJ whole genome shotgun (WGS) entry which is preliminary data.</text>
</comment>
<feature type="signal peptide" evidence="1">
    <location>
        <begin position="1"/>
        <end position="26"/>
    </location>
</feature>
<accession>A0AAV2Q149</accession>
<name>A0AAV2Q149_MEGNR</name>
<keyword evidence="3" id="KW-1185">Reference proteome</keyword>
<feature type="chain" id="PRO_5043785788" evidence="1">
    <location>
        <begin position="27"/>
        <end position="201"/>
    </location>
</feature>